<gene>
    <name evidence="3" type="ORF">ETSY2_21055</name>
</gene>
<dbReference type="HOGENOM" id="CLU_052027_2_3_7"/>
<keyword evidence="4" id="KW-1185">Reference proteome</keyword>
<dbReference type="NCBIfam" id="TIGR01007">
    <property type="entry name" value="eps_fam"/>
    <property type="match status" value="1"/>
</dbReference>
<keyword evidence="2" id="KW-0067">ATP-binding</keyword>
<dbReference type="InterPro" id="IPR005702">
    <property type="entry name" value="Wzc-like_C"/>
</dbReference>
<keyword evidence="1" id="KW-0547">Nucleotide-binding</keyword>
<comment type="caution">
    <text evidence="3">The sequence shown here is derived from an EMBL/GenBank/DDBJ whole genome shotgun (WGS) entry which is preliminary data.</text>
</comment>
<dbReference type="PANTHER" id="PTHR32309">
    <property type="entry name" value="TYROSINE-PROTEIN KINASE"/>
    <property type="match status" value="1"/>
</dbReference>
<evidence type="ECO:0000256" key="2">
    <source>
        <dbReference type="ARBA" id="ARBA00022840"/>
    </source>
</evidence>
<evidence type="ECO:0000256" key="1">
    <source>
        <dbReference type="ARBA" id="ARBA00022741"/>
    </source>
</evidence>
<dbReference type="InterPro" id="IPR027417">
    <property type="entry name" value="P-loop_NTPase"/>
</dbReference>
<dbReference type="PANTHER" id="PTHR32309:SF13">
    <property type="entry name" value="FERRIC ENTEROBACTIN TRANSPORT PROTEIN FEPE"/>
    <property type="match status" value="1"/>
</dbReference>
<dbReference type="GO" id="GO:0005524">
    <property type="term" value="F:ATP binding"/>
    <property type="evidence" value="ECO:0007669"/>
    <property type="project" value="UniProtKB-KW"/>
</dbReference>
<accession>W4M6F2</accession>
<dbReference type="Gene3D" id="3.40.50.300">
    <property type="entry name" value="P-loop containing nucleotide triphosphate hydrolases"/>
    <property type="match status" value="1"/>
</dbReference>
<evidence type="ECO:0008006" key="5">
    <source>
        <dbReference type="Google" id="ProtNLM"/>
    </source>
</evidence>
<evidence type="ECO:0000313" key="3">
    <source>
        <dbReference type="EMBL" id="ETX05768.1"/>
    </source>
</evidence>
<protein>
    <recommendedName>
        <fullName evidence="5">CobQ/CobB/MinD/ParA nucleotide binding domain-containing protein</fullName>
    </recommendedName>
</protein>
<evidence type="ECO:0000313" key="4">
    <source>
        <dbReference type="Proteomes" id="UP000019140"/>
    </source>
</evidence>
<dbReference type="CDD" id="cd05387">
    <property type="entry name" value="BY-kinase"/>
    <property type="match status" value="1"/>
</dbReference>
<dbReference type="Proteomes" id="UP000019140">
    <property type="component" value="Unassembled WGS sequence"/>
</dbReference>
<dbReference type="SUPFAM" id="SSF52540">
    <property type="entry name" value="P-loop containing nucleoside triphosphate hydrolases"/>
    <property type="match status" value="1"/>
</dbReference>
<dbReference type="InterPro" id="IPR050445">
    <property type="entry name" value="Bact_polysacc_biosynth/exp"/>
</dbReference>
<name>W4M6F2_9BACT</name>
<reference evidence="3 4" key="1">
    <citation type="journal article" date="2014" name="Nature">
        <title>An environmental bacterial taxon with a large and distinct metabolic repertoire.</title>
        <authorList>
            <person name="Wilson M.C."/>
            <person name="Mori T."/>
            <person name="Ruckert C."/>
            <person name="Uria A.R."/>
            <person name="Helf M.J."/>
            <person name="Takada K."/>
            <person name="Gernert C."/>
            <person name="Steffens U.A."/>
            <person name="Heycke N."/>
            <person name="Schmitt S."/>
            <person name="Rinke C."/>
            <person name="Helfrich E.J."/>
            <person name="Brachmann A.O."/>
            <person name="Gurgui C."/>
            <person name="Wakimoto T."/>
            <person name="Kracht M."/>
            <person name="Crusemann M."/>
            <person name="Hentschel U."/>
            <person name="Abe I."/>
            <person name="Matsunaga S."/>
            <person name="Kalinowski J."/>
            <person name="Takeyama H."/>
            <person name="Piel J."/>
        </authorList>
    </citation>
    <scope>NUCLEOTIDE SEQUENCE [LARGE SCALE GENOMIC DNA]</scope>
    <source>
        <strain evidence="4">TSY2</strain>
    </source>
</reference>
<dbReference type="AlphaFoldDB" id="W4M6F2"/>
<organism evidence="3 4">
    <name type="scientific">Candidatus Entotheonella gemina</name>
    <dbReference type="NCBI Taxonomy" id="1429439"/>
    <lineage>
        <taxon>Bacteria</taxon>
        <taxon>Pseudomonadati</taxon>
        <taxon>Nitrospinota/Tectimicrobiota group</taxon>
        <taxon>Candidatus Tectimicrobiota</taxon>
        <taxon>Candidatus Entotheonellia</taxon>
        <taxon>Candidatus Entotheonellales</taxon>
        <taxon>Candidatus Entotheonellaceae</taxon>
        <taxon>Candidatus Entotheonella</taxon>
    </lineage>
</organism>
<dbReference type="GO" id="GO:0005886">
    <property type="term" value="C:plasma membrane"/>
    <property type="evidence" value="ECO:0007669"/>
    <property type="project" value="TreeGrafter"/>
</dbReference>
<sequence length="240" mass="26222">MVVEPVEAGWIKAGERHAAPLTWEDTLRSSGREDLQAFRQLRDNLRLLSQGDGLRTLAVCKAHAGEGSSRVACHLAMAFAYDPRVRVALVDSDFHHPGLHEYLQVEQANGLYDTLHDGADTVKERIKTTALPNLAVVTSGTPPISGAFPVDPLDVGRILKQLLPQFSMVLVDTAPVLVETTATAVASQCDGAILVVHAEHTRREAVQEAQARLQQAGAKVLGVVLNRRQFPIPEFLYKRI</sequence>
<dbReference type="EMBL" id="AZHX01000872">
    <property type="protein sequence ID" value="ETX05768.1"/>
    <property type="molecule type" value="Genomic_DNA"/>
</dbReference>
<proteinExistence type="predicted"/>
<dbReference type="GO" id="GO:0004713">
    <property type="term" value="F:protein tyrosine kinase activity"/>
    <property type="evidence" value="ECO:0007669"/>
    <property type="project" value="TreeGrafter"/>
</dbReference>